<evidence type="ECO:0000256" key="1">
    <source>
        <dbReference type="ARBA" id="ARBA00022801"/>
    </source>
</evidence>
<proteinExistence type="predicted"/>
<dbReference type="InterPro" id="IPR001932">
    <property type="entry name" value="PPM-type_phosphatase-like_dom"/>
</dbReference>
<evidence type="ECO:0000313" key="5">
    <source>
        <dbReference type="EMBL" id="QTA92918.1"/>
    </source>
</evidence>
<dbReference type="PROSITE" id="PS50885">
    <property type="entry name" value="HAMP"/>
    <property type="match status" value="1"/>
</dbReference>
<dbReference type="AlphaFoldDB" id="A0A975BWF4"/>
<dbReference type="Gene3D" id="3.60.40.10">
    <property type="entry name" value="PPM-type phosphatase domain"/>
    <property type="match status" value="1"/>
</dbReference>
<feature type="domain" description="HAMP" evidence="4">
    <location>
        <begin position="294"/>
        <end position="346"/>
    </location>
</feature>
<gene>
    <name evidence="5" type="ORF">dnm_090110</name>
</gene>
<protein>
    <submittedName>
        <fullName evidence="5">HAMP and PPM-type phosphatase domains-containing protein</fullName>
    </submittedName>
</protein>
<dbReference type="GO" id="GO:0016020">
    <property type="term" value="C:membrane"/>
    <property type="evidence" value="ECO:0007669"/>
    <property type="project" value="InterPro"/>
</dbReference>
<dbReference type="InterPro" id="IPR003660">
    <property type="entry name" value="HAMP_dom"/>
</dbReference>
<accession>A0A975BWF4</accession>
<keyword evidence="3" id="KW-1133">Transmembrane helix</keyword>
<dbReference type="PANTHER" id="PTHR43156:SF9">
    <property type="entry name" value="HAMP DOMAIN-CONTAINING PROTEIN"/>
    <property type="match status" value="1"/>
</dbReference>
<feature type="coiled-coil region" evidence="2">
    <location>
        <begin position="349"/>
        <end position="376"/>
    </location>
</feature>
<dbReference type="GO" id="GO:0007165">
    <property type="term" value="P:signal transduction"/>
    <property type="evidence" value="ECO:0007669"/>
    <property type="project" value="InterPro"/>
</dbReference>
<dbReference type="Proteomes" id="UP000663722">
    <property type="component" value="Chromosome"/>
</dbReference>
<dbReference type="Pfam" id="PF00672">
    <property type="entry name" value="HAMP"/>
    <property type="match status" value="1"/>
</dbReference>
<name>A0A975BWF4_9BACT</name>
<dbReference type="KEGG" id="dmm:dnm_090110"/>
<dbReference type="InterPro" id="IPR052016">
    <property type="entry name" value="Bact_Sigma-Reg"/>
</dbReference>
<dbReference type="PANTHER" id="PTHR43156">
    <property type="entry name" value="STAGE II SPORULATION PROTEIN E-RELATED"/>
    <property type="match status" value="1"/>
</dbReference>
<evidence type="ECO:0000259" key="4">
    <source>
        <dbReference type="PROSITE" id="PS50885"/>
    </source>
</evidence>
<dbReference type="InterPro" id="IPR036457">
    <property type="entry name" value="PPM-type-like_dom_sf"/>
</dbReference>
<dbReference type="GO" id="GO:0016791">
    <property type="term" value="F:phosphatase activity"/>
    <property type="evidence" value="ECO:0007669"/>
    <property type="project" value="TreeGrafter"/>
</dbReference>
<evidence type="ECO:0000313" key="6">
    <source>
        <dbReference type="Proteomes" id="UP000663722"/>
    </source>
</evidence>
<keyword evidence="1" id="KW-0378">Hydrolase</keyword>
<keyword evidence="2" id="KW-0175">Coiled coil</keyword>
<dbReference type="EMBL" id="CP061800">
    <property type="protein sequence ID" value="QTA92918.1"/>
    <property type="molecule type" value="Genomic_DNA"/>
</dbReference>
<keyword evidence="3" id="KW-0812">Transmembrane</keyword>
<organism evidence="5 6">
    <name type="scientific">Desulfonema magnum</name>
    <dbReference type="NCBI Taxonomy" id="45655"/>
    <lineage>
        <taxon>Bacteria</taxon>
        <taxon>Pseudomonadati</taxon>
        <taxon>Thermodesulfobacteriota</taxon>
        <taxon>Desulfobacteria</taxon>
        <taxon>Desulfobacterales</taxon>
        <taxon>Desulfococcaceae</taxon>
        <taxon>Desulfonema</taxon>
    </lineage>
</organism>
<evidence type="ECO:0000256" key="3">
    <source>
        <dbReference type="SAM" id="Phobius"/>
    </source>
</evidence>
<reference evidence="5" key="1">
    <citation type="journal article" date="2021" name="Microb. Physiol.">
        <title>Proteogenomic Insights into the Physiology of Marine, Sulfate-Reducing, Filamentous Desulfonema limicola and Desulfonema magnum.</title>
        <authorList>
            <person name="Schnaars V."/>
            <person name="Wohlbrand L."/>
            <person name="Scheve S."/>
            <person name="Hinrichs C."/>
            <person name="Reinhardt R."/>
            <person name="Rabus R."/>
        </authorList>
    </citation>
    <scope>NUCLEOTIDE SEQUENCE</scope>
    <source>
        <strain evidence="5">4be13</strain>
    </source>
</reference>
<dbReference type="SUPFAM" id="SSF158472">
    <property type="entry name" value="HAMP domain-like"/>
    <property type="match status" value="1"/>
</dbReference>
<feature type="transmembrane region" description="Helical" evidence="3">
    <location>
        <begin position="270"/>
        <end position="293"/>
    </location>
</feature>
<dbReference type="Pfam" id="PF07228">
    <property type="entry name" value="SpoIIE"/>
    <property type="match status" value="1"/>
</dbReference>
<keyword evidence="6" id="KW-1185">Reference proteome</keyword>
<sequence length="629" mass="72214">MVLFKSIKQKFHIIVGVLILLVCVGYAELAVFLNKLRTSSETVQVYATINKDIKKLEKDFWELRFWEKVVNTRNHPNAEKQFGITIEKIKKRLLLLNPKLFTEQLSGKTLQIFRLIVEYKNAFDQLMQYEADQKANRIQTDSSYNALASVIQANNEADFYRLLGSIEQFTANHQKNRGDPEYQAFRTVFELLKEKFKKQNLMNARVESDFANLEHSATRDFMLEKEMRLIYKRLDEISMGLTGLFSNISQSAEKLSTKAISTGKRLRDTLHLWFLVSAGIAFILLLVIINIIAKTIVNPIRQMSEVVTEIKSGNDQARFSSGSGDEIAELGFAFNDMLETISEHHYHLEELVEKRTAELNKTLEKVEEANKKIMDSLQYAKMIQRSMLTNLDMIKIYLPDSFFVWMPRDIVSGDIFFTDSFDDGFVIAVLDCTGHGIPGAFMTMIASSGLTRIIRNEKCHDPAQVLKQLNFTVKTSLQQDTEYAVSDDGLDAAICLVNTKEKTLVFAGARLPLVYVHNDTSHIIKGDRQSLGYRKSNTDFNFTNQTISIEQGMSFYMLTDGFIDQLGGEKNRRFGTRRFRNLAEQISRERFEKQGEMLLQTFNEYQGENERQDDVTVIGFAFNDYQGQT</sequence>
<evidence type="ECO:0000256" key="2">
    <source>
        <dbReference type="SAM" id="Coils"/>
    </source>
</evidence>
<dbReference type="Gene3D" id="6.10.340.10">
    <property type="match status" value="1"/>
</dbReference>
<dbReference type="SMART" id="SM00331">
    <property type="entry name" value="PP2C_SIG"/>
    <property type="match status" value="1"/>
</dbReference>
<keyword evidence="3" id="KW-0472">Membrane</keyword>
<dbReference type="CDD" id="cd06225">
    <property type="entry name" value="HAMP"/>
    <property type="match status" value="1"/>
</dbReference>
<dbReference type="SMART" id="SM00304">
    <property type="entry name" value="HAMP"/>
    <property type="match status" value="1"/>
</dbReference>